<dbReference type="OrthoDB" id="2019572at2759"/>
<reference evidence="5 6" key="1">
    <citation type="journal article" date="2020" name="ISME J.">
        <title>Uncovering the hidden diversity of litter-decomposition mechanisms in mushroom-forming fungi.</title>
        <authorList>
            <person name="Floudas D."/>
            <person name="Bentzer J."/>
            <person name="Ahren D."/>
            <person name="Johansson T."/>
            <person name="Persson P."/>
            <person name="Tunlid A."/>
        </authorList>
    </citation>
    <scope>NUCLEOTIDE SEQUENCE [LARGE SCALE GENOMIC DNA]</scope>
    <source>
        <strain evidence="5 6">CBS 291.85</strain>
    </source>
</reference>
<dbReference type="Pfam" id="PF07250">
    <property type="entry name" value="Glyoxal_oxid_N"/>
    <property type="match status" value="1"/>
</dbReference>
<feature type="domain" description="Galactose oxidase-like Early set" evidence="4">
    <location>
        <begin position="460"/>
        <end position="559"/>
    </location>
</feature>
<evidence type="ECO:0000313" key="6">
    <source>
        <dbReference type="Proteomes" id="UP000559256"/>
    </source>
</evidence>
<gene>
    <name evidence="5" type="ORF">D9758_009246</name>
</gene>
<evidence type="ECO:0000313" key="5">
    <source>
        <dbReference type="EMBL" id="KAF5352140.1"/>
    </source>
</evidence>
<dbReference type="InterPro" id="IPR037293">
    <property type="entry name" value="Gal_Oxidase_central_sf"/>
</dbReference>
<dbReference type="CDD" id="cd02851">
    <property type="entry name" value="E_set_GO_C"/>
    <property type="match status" value="1"/>
</dbReference>
<dbReference type="SUPFAM" id="SSF81296">
    <property type="entry name" value="E set domains"/>
    <property type="match status" value="1"/>
</dbReference>
<proteinExistence type="predicted"/>
<protein>
    <recommendedName>
        <fullName evidence="7">Glyoxal oxidase</fullName>
    </recommendedName>
</protein>
<dbReference type="InterPro" id="IPR015202">
    <property type="entry name" value="GO-like_E_set"/>
</dbReference>
<evidence type="ECO:0000256" key="1">
    <source>
        <dbReference type="ARBA" id="ARBA00022729"/>
    </source>
</evidence>
<dbReference type="AlphaFoldDB" id="A0A8H5D274"/>
<evidence type="ECO:0000259" key="3">
    <source>
        <dbReference type="Pfam" id="PF07250"/>
    </source>
</evidence>
<accession>A0A8H5D274</accession>
<dbReference type="PANTHER" id="PTHR32208">
    <property type="entry name" value="SECRETED PROTEIN-RELATED"/>
    <property type="match status" value="1"/>
</dbReference>
<evidence type="ECO:0008006" key="7">
    <source>
        <dbReference type="Google" id="ProtNLM"/>
    </source>
</evidence>
<dbReference type="Pfam" id="PF09118">
    <property type="entry name" value="GO-like_E_set"/>
    <property type="match status" value="1"/>
</dbReference>
<feature type="domain" description="Glyoxal oxidase N-terminal" evidence="3">
    <location>
        <begin position="73"/>
        <end position="455"/>
    </location>
</feature>
<dbReference type="InterPro" id="IPR011043">
    <property type="entry name" value="Gal_Oxase/kelch_b-propeller"/>
</dbReference>
<name>A0A8H5D274_9AGAR</name>
<feature type="signal peptide" evidence="2">
    <location>
        <begin position="1"/>
        <end position="22"/>
    </location>
</feature>
<evidence type="ECO:0000259" key="4">
    <source>
        <dbReference type="Pfam" id="PF09118"/>
    </source>
</evidence>
<dbReference type="InterPro" id="IPR014756">
    <property type="entry name" value="Ig_E-set"/>
</dbReference>
<dbReference type="InterPro" id="IPR009880">
    <property type="entry name" value="Glyoxal_oxidase_N"/>
</dbReference>
<keyword evidence="1 2" id="KW-0732">Signal</keyword>
<organism evidence="5 6">
    <name type="scientific">Tetrapyrgos nigripes</name>
    <dbReference type="NCBI Taxonomy" id="182062"/>
    <lineage>
        <taxon>Eukaryota</taxon>
        <taxon>Fungi</taxon>
        <taxon>Dikarya</taxon>
        <taxon>Basidiomycota</taxon>
        <taxon>Agaricomycotina</taxon>
        <taxon>Agaricomycetes</taxon>
        <taxon>Agaricomycetidae</taxon>
        <taxon>Agaricales</taxon>
        <taxon>Marasmiineae</taxon>
        <taxon>Marasmiaceae</taxon>
        <taxon>Tetrapyrgos</taxon>
    </lineage>
</organism>
<dbReference type="Gene3D" id="2.130.10.80">
    <property type="entry name" value="Galactose oxidase/kelch, beta-propeller"/>
    <property type="match status" value="1"/>
</dbReference>
<dbReference type="SUPFAM" id="SSF50965">
    <property type="entry name" value="Galactose oxidase, central domain"/>
    <property type="match status" value="1"/>
</dbReference>
<comment type="caution">
    <text evidence="5">The sequence shown here is derived from an EMBL/GenBank/DDBJ whole genome shotgun (WGS) entry which is preliminary data.</text>
</comment>
<feature type="chain" id="PRO_5034031110" description="Glyoxal oxidase" evidence="2">
    <location>
        <begin position="23"/>
        <end position="578"/>
    </location>
</feature>
<dbReference type="Gene3D" id="2.60.40.10">
    <property type="entry name" value="Immunoglobulins"/>
    <property type="match status" value="1"/>
</dbReference>
<evidence type="ECO:0000256" key="2">
    <source>
        <dbReference type="SAM" id="SignalP"/>
    </source>
</evidence>
<dbReference type="PANTHER" id="PTHR32208:SF96">
    <property type="entry name" value="GLYOXAL OXIDASE"/>
    <property type="match status" value="1"/>
</dbReference>
<dbReference type="EMBL" id="JAACJM010000067">
    <property type="protein sequence ID" value="KAF5352140.1"/>
    <property type="molecule type" value="Genomic_DNA"/>
</dbReference>
<keyword evidence="6" id="KW-1185">Reference proteome</keyword>
<sequence>MWTSLAITSLLAASIPIPSILAQTDSQGLGWHFVQNGSTQLTALEAIVVSPTLLVVFDRVRGDPLQINGHQAWGAIWNTETNNVTAIDVLTDSFCASGGFLSNGTMVSVGGQPVEIPDGETVAPDEDGLMGVRIWEPCLDPAGVNCTLFENPATHSLAEKRWYPTSLRIFDGSLMIIGGIRINTAFFNDKNLSTSSFEFFPKKDGGIPRPSEFLDRSLPANLFPRSFALPDGKILMIANNQTIIYDIETQTETILPDIPNGVRVTNPYDGTATLLPLSPPDYIPEVLVCGGTNATDQITNDDVGAALSSQDPASDQCTRMILTPEGIEKGWELDDRMPEGRMMPEMILMPNGKVLVINGAETGFAAIATVRDPVGQSNADNAALTPVLYDPAAPLGNRFDREGLPTTDIARLYHSSVSLLPGGNIFIAGSNPGRGVHLDDKFPSEFRVEYLNPPYMTVPRPSLSSAQKKIGFNERFTVDVNIPEGLNASSIKVSLMDLGFSTHAFHSSSRLVFLEATLSEDQKTLELVSPPNNRVYPPGPAWLYLTVDDVTSKGIQVMVGSGGTPPLPDEGVPIPLRK</sequence>
<dbReference type="InterPro" id="IPR013783">
    <property type="entry name" value="Ig-like_fold"/>
</dbReference>
<dbReference type="Proteomes" id="UP000559256">
    <property type="component" value="Unassembled WGS sequence"/>
</dbReference>